<dbReference type="RefSeq" id="WP_264744749.1">
    <property type="nucleotide sequence ID" value="NZ_JAPDHV010000011.1"/>
</dbReference>
<proteinExistence type="predicted"/>
<evidence type="ECO:0000259" key="1">
    <source>
        <dbReference type="Pfam" id="PF13648"/>
    </source>
</evidence>
<dbReference type="Pfam" id="PF13648">
    <property type="entry name" value="Lipocalin_4"/>
    <property type="match status" value="1"/>
</dbReference>
<dbReference type="Proteomes" id="UP001163719">
    <property type="component" value="Unassembled WGS sequence"/>
</dbReference>
<protein>
    <submittedName>
        <fullName evidence="2">Lipocalin family protein</fullName>
    </submittedName>
</protein>
<sequence>MKKQLLLFAFSALALTSCEDDDIKAYELDIMKGDWKVSKIEYISGKDNKTVIQTEIPDDCAAKSVITFRTDYIVKYVAYSGTADNCQISDTSEGTYTYNEETKDLNLKFSEEGEQKYRVTVLTSKELKLMQVIDIDLPIPLDFDGDGISDNIYVSYKR</sequence>
<dbReference type="EMBL" id="JAPDHV010000011">
    <property type="protein sequence ID" value="MCW3162834.1"/>
    <property type="molecule type" value="Genomic_DNA"/>
</dbReference>
<evidence type="ECO:0000313" key="3">
    <source>
        <dbReference type="Proteomes" id="UP001163719"/>
    </source>
</evidence>
<organism evidence="2 3">
    <name type="scientific">Chryseobacterium oryctis</name>
    <dbReference type="NCBI Taxonomy" id="2952618"/>
    <lineage>
        <taxon>Bacteria</taxon>
        <taxon>Pseudomonadati</taxon>
        <taxon>Bacteroidota</taxon>
        <taxon>Flavobacteriia</taxon>
        <taxon>Flavobacteriales</taxon>
        <taxon>Weeksellaceae</taxon>
        <taxon>Chryseobacterium group</taxon>
        <taxon>Chryseobacterium</taxon>
    </lineage>
</organism>
<accession>A0ABT3HSR7</accession>
<comment type="caution">
    <text evidence="2">The sequence shown here is derived from an EMBL/GenBank/DDBJ whole genome shotgun (WGS) entry which is preliminary data.</text>
</comment>
<evidence type="ECO:0000313" key="2">
    <source>
        <dbReference type="EMBL" id="MCW3162834.1"/>
    </source>
</evidence>
<feature type="domain" description="Lipocalin-like" evidence="1">
    <location>
        <begin position="31"/>
        <end position="129"/>
    </location>
</feature>
<keyword evidence="3" id="KW-1185">Reference proteome</keyword>
<reference evidence="2" key="1">
    <citation type="submission" date="2022-10" db="EMBL/GenBank/DDBJ databases">
        <title>Chryseobacterium babae sp. nov. isolated from the gut of the beetle Oryctes rhinoceros, and Chryseobacterium kimseyorum sp. nov., isolated from a stick insect rearing cage.</title>
        <authorList>
            <person name="Shelomi M."/>
            <person name="Han C.-J."/>
            <person name="Chen W.-M."/>
            <person name="Chen H.-K."/>
            <person name="Liaw S.-J."/>
            <person name="Muhle E."/>
            <person name="Clermont D."/>
        </authorList>
    </citation>
    <scope>NUCLEOTIDE SEQUENCE</scope>
    <source>
        <strain evidence="2">WLa1L2M3</strain>
    </source>
</reference>
<name>A0ABT3HSR7_9FLAO</name>
<dbReference type="PROSITE" id="PS51257">
    <property type="entry name" value="PROKAR_LIPOPROTEIN"/>
    <property type="match status" value="1"/>
</dbReference>
<dbReference type="InterPro" id="IPR024311">
    <property type="entry name" value="Lipocalin-like"/>
</dbReference>
<gene>
    <name evidence="2" type="ORF">OH806_16300</name>
</gene>